<evidence type="ECO:0000313" key="2">
    <source>
        <dbReference type="EMBL" id="TKD71112.1"/>
    </source>
</evidence>
<reference evidence="2 3" key="1">
    <citation type="submission" date="2019-04" db="EMBL/GenBank/DDBJ databases">
        <title>Genome sequence of Bacillus hwajinpoensis strain Y2.</title>
        <authorList>
            <person name="Fair J.L."/>
            <person name="Maclea K.S."/>
        </authorList>
    </citation>
    <scope>NUCLEOTIDE SEQUENCE [LARGE SCALE GENOMIC DNA]</scope>
    <source>
        <strain evidence="2 3">Y2</strain>
    </source>
</reference>
<accession>A0A4U1MKR0</accession>
<protein>
    <submittedName>
        <fullName evidence="2">Uncharacterized protein</fullName>
    </submittedName>
</protein>
<sequence>MLINTLGWILYGNFLMTILGYYYVFKHRKLIGFQLGMNISTIVGGMGAITSGILLIYQYPFQFIWITIISALIGIILGTVFGGMFDYQTLLTGYGNGMMMGLMAPMIGASANNSLLFIGLIEVIFGISFILLVLAVRNS</sequence>
<keyword evidence="1" id="KW-0472">Membrane</keyword>
<feature type="transmembrane region" description="Helical" evidence="1">
    <location>
        <begin position="91"/>
        <end position="109"/>
    </location>
</feature>
<feature type="transmembrane region" description="Helical" evidence="1">
    <location>
        <begin position="37"/>
        <end position="57"/>
    </location>
</feature>
<dbReference type="AlphaFoldDB" id="A0A4U1MKR0"/>
<feature type="transmembrane region" description="Helical" evidence="1">
    <location>
        <begin position="63"/>
        <end position="84"/>
    </location>
</feature>
<dbReference type="OrthoDB" id="2629631at2"/>
<feature type="transmembrane region" description="Helical" evidence="1">
    <location>
        <begin position="6"/>
        <end position="25"/>
    </location>
</feature>
<dbReference type="EMBL" id="SWFM01000002">
    <property type="protein sequence ID" value="TKD71112.1"/>
    <property type="molecule type" value="Genomic_DNA"/>
</dbReference>
<name>A0A4U1MKR0_9BACL</name>
<organism evidence="2 3">
    <name type="scientific">Guptibacillus hwajinpoensis</name>
    <dbReference type="NCBI Taxonomy" id="208199"/>
    <lineage>
        <taxon>Bacteria</taxon>
        <taxon>Bacillati</taxon>
        <taxon>Bacillota</taxon>
        <taxon>Bacilli</taxon>
        <taxon>Bacillales</taxon>
        <taxon>Guptibacillaceae</taxon>
        <taxon>Guptibacillus</taxon>
    </lineage>
</organism>
<keyword evidence="1" id="KW-0812">Transmembrane</keyword>
<comment type="caution">
    <text evidence="2">The sequence shown here is derived from an EMBL/GenBank/DDBJ whole genome shotgun (WGS) entry which is preliminary data.</text>
</comment>
<gene>
    <name evidence="2" type="ORF">FBF83_10650</name>
</gene>
<proteinExistence type="predicted"/>
<dbReference type="Proteomes" id="UP000310541">
    <property type="component" value="Unassembled WGS sequence"/>
</dbReference>
<evidence type="ECO:0000313" key="3">
    <source>
        <dbReference type="Proteomes" id="UP000310541"/>
    </source>
</evidence>
<keyword evidence="1" id="KW-1133">Transmembrane helix</keyword>
<evidence type="ECO:0000256" key="1">
    <source>
        <dbReference type="SAM" id="Phobius"/>
    </source>
</evidence>
<feature type="transmembrane region" description="Helical" evidence="1">
    <location>
        <begin position="115"/>
        <end position="136"/>
    </location>
</feature>